<dbReference type="OrthoDB" id="309640at2759"/>
<dbReference type="EMBL" id="ML991799">
    <property type="protein sequence ID" value="KAF2234382.1"/>
    <property type="molecule type" value="Genomic_DNA"/>
</dbReference>
<accession>A0A6A6H8P8</accession>
<reference evidence="2" key="1">
    <citation type="journal article" date="2020" name="Stud. Mycol.">
        <title>101 Dothideomycetes genomes: a test case for predicting lifestyles and emergence of pathogens.</title>
        <authorList>
            <person name="Haridas S."/>
            <person name="Albert R."/>
            <person name="Binder M."/>
            <person name="Bloem J."/>
            <person name="Labutti K."/>
            <person name="Salamov A."/>
            <person name="Andreopoulos B."/>
            <person name="Baker S."/>
            <person name="Barry K."/>
            <person name="Bills G."/>
            <person name="Bluhm B."/>
            <person name="Cannon C."/>
            <person name="Castanera R."/>
            <person name="Culley D."/>
            <person name="Daum C."/>
            <person name="Ezra D."/>
            <person name="Gonzalez J."/>
            <person name="Henrissat B."/>
            <person name="Kuo A."/>
            <person name="Liang C."/>
            <person name="Lipzen A."/>
            <person name="Lutzoni F."/>
            <person name="Magnuson J."/>
            <person name="Mondo S."/>
            <person name="Nolan M."/>
            <person name="Ohm R."/>
            <person name="Pangilinan J."/>
            <person name="Park H.-J."/>
            <person name="Ramirez L."/>
            <person name="Alfaro M."/>
            <person name="Sun H."/>
            <person name="Tritt A."/>
            <person name="Yoshinaga Y."/>
            <person name="Zwiers L.-H."/>
            <person name="Turgeon B."/>
            <person name="Goodwin S."/>
            <person name="Spatafora J."/>
            <person name="Crous P."/>
            <person name="Grigoriev I."/>
        </authorList>
    </citation>
    <scope>NUCLEOTIDE SEQUENCE</scope>
    <source>
        <strain evidence="2">Tuck. ex Michener</strain>
    </source>
</reference>
<name>A0A6A6H8P8_VIRVR</name>
<dbReference type="Proteomes" id="UP000800092">
    <property type="component" value="Unassembled WGS sequence"/>
</dbReference>
<feature type="compositionally biased region" description="Basic and acidic residues" evidence="1">
    <location>
        <begin position="13"/>
        <end position="25"/>
    </location>
</feature>
<protein>
    <submittedName>
        <fullName evidence="2">Uncharacterized protein</fullName>
    </submittedName>
</protein>
<evidence type="ECO:0000256" key="1">
    <source>
        <dbReference type="SAM" id="MobiDB-lite"/>
    </source>
</evidence>
<organism evidence="2 3">
    <name type="scientific">Viridothelium virens</name>
    <name type="common">Speckled blister lichen</name>
    <name type="synonym">Trypethelium virens</name>
    <dbReference type="NCBI Taxonomy" id="1048519"/>
    <lineage>
        <taxon>Eukaryota</taxon>
        <taxon>Fungi</taxon>
        <taxon>Dikarya</taxon>
        <taxon>Ascomycota</taxon>
        <taxon>Pezizomycotina</taxon>
        <taxon>Dothideomycetes</taxon>
        <taxon>Dothideomycetes incertae sedis</taxon>
        <taxon>Trypetheliales</taxon>
        <taxon>Trypetheliaceae</taxon>
        <taxon>Viridothelium</taxon>
    </lineage>
</organism>
<feature type="region of interest" description="Disordered" evidence="1">
    <location>
        <begin position="1"/>
        <end position="92"/>
    </location>
</feature>
<feature type="region of interest" description="Disordered" evidence="1">
    <location>
        <begin position="118"/>
        <end position="137"/>
    </location>
</feature>
<proteinExistence type="predicted"/>
<evidence type="ECO:0000313" key="3">
    <source>
        <dbReference type="Proteomes" id="UP000800092"/>
    </source>
</evidence>
<feature type="compositionally biased region" description="Acidic residues" evidence="1">
    <location>
        <begin position="57"/>
        <end position="81"/>
    </location>
</feature>
<evidence type="ECO:0000313" key="2">
    <source>
        <dbReference type="EMBL" id="KAF2234382.1"/>
    </source>
</evidence>
<dbReference type="AlphaFoldDB" id="A0A6A6H8P8"/>
<sequence>MKSIEVPLSLLKRGPEIIERTEKKSSGGSIRLKRPLSADEFSDNNSVSLKKVRFTTENDESEDKSEGDTDSEAEDEEDFGTSEDLGKRKIDTVPSNVRRESIIKYSVKEPRRGKKVIEIESAQQEQPEPGSNHEARGRTRKIVTSKWDPMEDARNRQILAVKDQSGIVRFLHIDPKPEAMSQHFNELHDLIKSFILSWYDFRELTTLNWRPYVDERPLEFLERNTPTELKYYITCHASGGPSGIDGWEKLFKDKDAREAVMYGVIGKALEEHVFAELLFGADEEQKEQLEQLETGCAGKDGFERTGIRARYIKEALKSQQWSGVLHHPPRYWSQVDNITLQLFTLIYPLLLLNPGTVGLELLERQSVDNGIFAEAQSTQRSPSEPGSLRRAELRKLLLDLRMIVKSAAMSSLIIRLSADTIFHFQAMFKNTVFERDVMQSWDVDFIWNGDTENMDNNLDEAYRAEHAEDEPVIQVICSPAIVMFKKGGPPEAEKPGERGLRVKTLRKALVNLRWGRKRDIPPKPNDGYLEFKEALDVAREIYNERDATYAQLDLAAKERTDREEADVRRKQAAVRARKKSQSRSCIVM</sequence>
<keyword evidence="3" id="KW-1185">Reference proteome</keyword>
<gene>
    <name evidence="2" type="ORF">EV356DRAFT_532948</name>
</gene>